<evidence type="ECO:0000256" key="2">
    <source>
        <dbReference type="ARBA" id="ARBA00023134"/>
    </source>
</evidence>
<accession>A0ABR1J5K9</accession>
<dbReference type="PANTHER" id="PTHR10218:SF360">
    <property type="entry name" value="GUANINE NUCLEOTIDE-BINDING PROTEIN SUBUNIT ALPHA HOMOLOG"/>
    <property type="match status" value="1"/>
</dbReference>
<evidence type="ECO:0000256" key="1">
    <source>
        <dbReference type="ARBA" id="ARBA00022741"/>
    </source>
</evidence>
<keyword evidence="6" id="KW-1185">Reference proteome</keyword>
<evidence type="ECO:0008006" key="7">
    <source>
        <dbReference type="Google" id="ProtNLM"/>
    </source>
</evidence>
<dbReference type="PANTHER" id="PTHR10218">
    <property type="entry name" value="GTP-BINDING PROTEIN ALPHA SUBUNIT"/>
    <property type="match status" value="1"/>
</dbReference>
<dbReference type="PROSITE" id="PS51882">
    <property type="entry name" value="G_ALPHA"/>
    <property type="match status" value="1"/>
</dbReference>
<feature type="region of interest" description="Disordered" evidence="4">
    <location>
        <begin position="1"/>
        <end position="28"/>
    </location>
</feature>
<dbReference type="PRINTS" id="PR00318">
    <property type="entry name" value="GPROTEINA"/>
</dbReference>
<gene>
    <name evidence="5" type="ORF">VKT23_014245</name>
</gene>
<dbReference type="SMART" id="SM00275">
    <property type="entry name" value="G_alpha"/>
    <property type="match status" value="1"/>
</dbReference>
<reference evidence="5 6" key="1">
    <citation type="submission" date="2024-01" db="EMBL/GenBank/DDBJ databases">
        <title>A draft genome for the cacao thread blight pathogen Marasmiellus scandens.</title>
        <authorList>
            <person name="Baruah I.K."/>
            <person name="Leung J."/>
            <person name="Bukari Y."/>
            <person name="Amoako-Attah I."/>
            <person name="Meinhardt L.W."/>
            <person name="Bailey B.A."/>
            <person name="Cohen S.P."/>
        </authorList>
    </citation>
    <scope>NUCLEOTIDE SEQUENCE [LARGE SCALE GENOMIC DNA]</scope>
    <source>
        <strain evidence="5 6">GH-19</strain>
    </source>
</reference>
<dbReference type="SUPFAM" id="SSF47895">
    <property type="entry name" value="Transducin (alpha subunit), insertion domain"/>
    <property type="match status" value="1"/>
</dbReference>
<keyword evidence="3" id="KW-0807">Transducer</keyword>
<dbReference type="InterPro" id="IPR011025">
    <property type="entry name" value="GproteinA_insert"/>
</dbReference>
<proteinExistence type="predicted"/>
<dbReference type="Proteomes" id="UP001498398">
    <property type="component" value="Unassembled WGS sequence"/>
</dbReference>
<dbReference type="InterPro" id="IPR001019">
    <property type="entry name" value="Gprotein_alpha_su"/>
</dbReference>
<dbReference type="InterPro" id="IPR027417">
    <property type="entry name" value="P-loop_NTPase"/>
</dbReference>
<dbReference type="EMBL" id="JBANRG010000042">
    <property type="protein sequence ID" value="KAK7447032.1"/>
    <property type="molecule type" value="Genomic_DNA"/>
</dbReference>
<name>A0ABR1J5K9_9AGAR</name>
<comment type="caution">
    <text evidence="5">The sequence shown here is derived from an EMBL/GenBank/DDBJ whole genome shotgun (WGS) entry which is preliminary data.</text>
</comment>
<evidence type="ECO:0000313" key="5">
    <source>
        <dbReference type="EMBL" id="KAK7447032.1"/>
    </source>
</evidence>
<organism evidence="5 6">
    <name type="scientific">Marasmiellus scandens</name>
    <dbReference type="NCBI Taxonomy" id="2682957"/>
    <lineage>
        <taxon>Eukaryota</taxon>
        <taxon>Fungi</taxon>
        <taxon>Dikarya</taxon>
        <taxon>Basidiomycota</taxon>
        <taxon>Agaricomycotina</taxon>
        <taxon>Agaricomycetes</taxon>
        <taxon>Agaricomycetidae</taxon>
        <taxon>Agaricales</taxon>
        <taxon>Marasmiineae</taxon>
        <taxon>Omphalotaceae</taxon>
        <taxon>Marasmiellus</taxon>
    </lineage>
</organism>
<sequence length="474" mass="54602">MGPSLDFDPLALAIAPPPNETPQEREAREYAEAEAIRISNEIDEQIRRERDKERKKRKPVKLLLLGQSESGKTATLKNFQLIYAKREWLEERNAWRPVVYFNLVRNVNCILDLLTREMSAQSARDTVSSSDESSEDLQHPPLKFKEKHRLLKLRLGPLKRVQTDLERRLGSTAIEPHSTSVTTAAPFGEDRRALQEFSINSTNGWKTALEKIKAMRSARTEATEGPLRKVNDVDDEIAEVIAGCKDDIKAIWEDSTVRELLNRSKTRLEDAAGFFLNDVDRIAATNYQPSDDDVIRARLRTLGVQEYRFIFENGRTAGQEWLLYDVGGTRSSRAAWYPYFDDVSCFDEKLAEDRRVNRLEDSYLLWRSICSCKLLARTQIILFLNKCDLLQAKLMRGVRIRDSVPSFGDRRNDLATATRYFQQHFREILKQYSPVQRSFFVHLTSVIDTRSTAATLGTVEESILRDHLRRADLM</sequence>
<dbReference type="Pfam" id="PF00503">
    <property type="entry name" value="G-alpha"/>
    <property type="match status" value="1"/>
</dbReference>
<keyword evidence="2" id="KW-0342">GTP-binding</keyword>
<keyword evidence="1" id="KW-0547">Nucleotide-binding</keyword>
<dbReference type="SUPFAM" id="SSF52540">
    <property type="entry name" value="P-loop containing nucleoside triphosphate hydrolases"/>
    <property type="match status" value="1"/>
</dbReference>
<dbReference type="Gene3D" id="3.40.50.300">
    <property type="entry name" value="P-loop containing nucleotide triphosphate hydrolases"/>
    <property type="match status" value="2"/>
</dbReference>
<evidence type="ECO:0000256" key="3">
    <source>
        <dbReference type="ARBA" id="ARBA00023224"/>
    </source>
</evidence>
<evidence type="ECO:0000256" key="4">
    <source>
        <dbReference type="SAM" id="MobiDB-lite"/>
    </source>
</evidence>
<evidence type="ECO:0000313" key="6">
    <source>
        <dbReference type="Proteomes" id="UP001498398"/>
    </source>
</evidence>
<protein>
    <recommendedName>
        <fullName evidence="7">G-alpha-domain-containing protein</fullName>
    </recommendedName>
</protein>